<gene>
    <name evidence="1" type="ORF">WN944_009332</name>
</gene>
<dbReference type="EMBL" id="JBCGBO010000002">
    <property type="protein sequence ID" value="KAK9220908.1"/>
    <property type="molecule type" value="Genomic_DNA"/>
</dbReference>
<evidence type="ECO:0000313" key="1">
    <source>
        <dbReference type="EMBL" id="KAK9220908.1"/>
    </source>
</evidence>
<protein>
    <submittedName>
        <fullName evidence="1">Uncharacterized protein</fullName>
    </submittedName>
</protein>
<keyword evidence="2" id="KW-1185">Reference proteome</keyword>
<reference evidence="1 2" key="1">
    <citation type="submission" date="2024-05" db="EMBL/GenBank/DDBJ databases">
        <title>Haplotype-resolved chromosome-level genome assembly of Huyou (Citrus changshanensis).</title>
        <authorList>
            <person name="Miao C."/>
            <person name="Chen W."/>
            <person name="Wu Y."/>
            <person name="Wang L."/>
            <person name="Zhao S."/>
            <person name="Grierson D."/>
            <person name="Xu C."/>
            <person name="Chen K."/>
        </authorList>
    </citation>
    <scope>NUCLEOTIDE SEQUENCE [LARGE SCALE GENOMIC DNA]</scope>
    <source>
        <strain evidence="1">01-14</strain>
        <tissue evidence="1">Leaf</tissue>
    </source>
</reference>
<organism evidence="1 2">
    <name type="scientific">Citrus x changshan-huyou</name>
    <dbReference type="NCBI Taxonomy" id="2935761"/>
    <lineage>
        <taxon>Eukaryota</taxon>
        <taxon>Viridiplantae</taxon>
        <taxon>Streptophyta</taxon>
        <taxon>Embryophyta</taxon>
        <taxon>Tracheophyta</taxon>
        <taxon>Spermatophyta</taxon>
        <taxon>Magnoliopsida</taxon>
        <taxon>eudicotyledons</taxon>
        <taxon>Gunneridae</taxon>
        <taxon>Pentapetalae</taxon>
        <taxon>rosids</taxon>
        <taxon>malvids</taxon>
        <taxon>Sapindales</taxon>
        <taxon>Rutaceae</taxon>
        <taxon>Aurantioideae</taxon>
        <taxon>Citrus</taxon>
    </lineage>
</organism>
<comment type="caution">
    <text evidence="1">The sequence shown here is derived from an EMBL/GenBank/DDBJ whole genome shotgun (WGS) entry which is preliminary data.</text>
</comment>
<evidence type="ECO:0000313" key="2">
    <source>
        <dbReference type="Proteomes" id="UP001428341"/>
    </source>
</evidence>
<dbReference type="AlphaFoldDB" id="A0AAP0MUB9"/>
<name>A0AAP0MUB9_9ROSI</name>
<proteinExistence type="predicted"/>
<dbReference type="Proteomes" id="UP001428341">
    <property type="component" value="Unassembled WGS sequence"/>
</dbReference>
<accession>A0AAP0MUB9</accession>
<sequence>MGLWALLPHHSRTIKISFSFSQRPVTKQSIRKDNHSGNSIDQQVLAAYGGATCSDQNFEYDDSNNI</sequence>